<comment type="similarity">
    <text evidence="1">Belongs to the pseudomonas-type ThrB family.</text>
</comment>
<dbReference type="InterPro" id="IPR011009">
    <property type="entry name" value="Kinase-like_dom_sf"/>
</dbReference>
<dbReference type="AlphaFoldDB" id="A0A2Z2KTF2"/>
<dbReference type="Proteomes" id="UP000249890">
    <property type="component" value="Chromosome"/>
</dbReference>
<gene>
    <name evidence="3" type="ORF">B9T62_26670</name>
</gene>
<evidence type="ECO:0000259" key="2">
    <source>
        <dbReference type="Pfam" id="PF01636"/>
    </source>
</evidence>
<dbReference type="PANTHER" id="PTHR21064:SF6">
    <property type="entry name" value="AMINOGLYCOSIDE PHOSPHOTRANSFERASE DOMAIN-CONTAINING PROTEIN"/>
    <property type="match status" value="1"/>
</dbReference>
<dbReference type="InterPro" id="IPR002575">
    <property type="entry name" value="Aminoglycoside_PTrfase"/>
</dbReference>
<evidence type="ECO:0000313" key="4">
    <source>
        <dbReference type="Proteomes" id="UP000249890"/>
    </source>
</evidence>
<keyword evidence="4" id="KW-1185">Reference proteome</keyword>
<evidence type="ECO:0000256" key="1">
    <source>
        <dbReference type="ARBA" id="ARBA00038240"/>
    </source>
</evidence>
<sequence>MIDVLKDARNAALSALLHYDLEWTNIRFIQSSDTITYKIETSSTGSYLLRIHREHLTKPEICSELVWLQALNQHDALKVTEGVLARNGESVVEIGDEQGLRKTRVTLMHWIDGELAEEPLSVDCVQQIGRLTARLHQAAAVFLPLAGFVRPTYDANHFRRQMVQLEQHYPCFLTEKAWTNYRNAAELVLQELGLMTPTPANFGMIHADLHLGNLVFDQDTPYAIDFARCGYGYFLYDMAAVLLGLSPAQRRMHLLGYSQISALDDDYVQRLECFFIMCMIENYAHHAADPRETADLIAEQPYAQAYLSCFLSHRSFLFEHIEPLQED</sequence>
<evidence type="ECO:0000313" key="3">
    <source>
        <dbReference type="EMBL" id="ASA24051.1"/>
    </source>
</evidence>
<organism evidence="3 4">
    <name type="scientific">Paenibacillus donghaensis</name>
    <dbReference type="NCBI Taxonomy" id="414771"/>
    <lineage>
        <taxon>Bacteria</taxon>
        <taxon>Bacillati</taxon>
        <taxon>Bacillota</taxon>
        <taxon>Bacilli</taxon>
        <taxon>Bacillales</taxon>
        <taxon>Paenibacillaceae</taxon>
        <taxon>Paenibacillus</taxon>
    </lineage>
</organism>
<dbReference type="GO" id="GO:0009088">
    <property type="term" value="P:threonine biosynthetic process"/>
    <property type="evidence" value="ECO:0007669"/>
    <property type="project" value="TreeGrafter"/>
</dbReference>
<dbReference type="InterPro" id="IPR050249">
    <property type="entry name" value="Pseudomonas-type_ThrB"/>
</dbReference>
<protein>
    <recommendedName>
        <fullName evidence="2">Aminoglycoside phosphotransferase domain-containing protein</fullName>
    </recommendedName>
</protein>
<name>A0A2Z2KTF2_9BACL</name>
<reference evidence="3 4" key="1">
    <citation type="submission" date="2017-06" db="EMBL/GenBank/DDBJ databases">
        <title>Complete genome sequence of Paenibacillus donghaensis KCTC 13049T isolated from East Sea sediment, South Korea.</title>
        <authorList>
            <person name="Jung B.K."/>
            <person name="Hong S.-J."/>
            <person name="Shin J.-H."/>
        </authorList>
    </citation>
    <scope>NUCLEOTIDE SEQUENCE [LARGE SCALE GENOMIC DNA]</scope>
    <source>
        <strain evidence="3 4">KCTC 13049</strain>
    </source>
</reference>
<proteinExistence type="inferred from homology"/>
<dbReference type="EMBL" id="CP021780">
    <property type="protein sequence ID" value="ASA24051.1"/>
    <property type="molecule type" value="Genomic_DNA"/>
</dbReference>
<accession>A0A2Z2KTF2</accession>
<dbReference type="Pfam" id="PF01636">
    <property type="entry name" value="APH"/>
    <property type="match status" value="1"/>
</dbReference>
<dbReference type="OrthoDB" id="4030632at2"/>
<dbReference type="RefSeq" id="WP_087918034.1">
    <property type="nucleotide sequence ID" value="NZ_CP021780.1"/>
</dbReference>
<dbReference type="KEGG" id="pdh:B9T62_26670"/>
<dbReference type="GO" id="GO:0004413">
    <property type="term" value="F:homoserine kinase activity"/>
    <property type="evidence" value="ECO:0007669"/>
    <property type="project" value="TreeGrafter"/>
</dbReference>
<dbReference type="SUPFAM" id="SSF56112">
    <property type="entry name" value="Protein kinase-like (PK-like)"/>
    <property type="match status" value="1"/>
</dbReference>
<dbReference type="Gene3D" id="3.30.200.20">
    <property type="entry name" value="Phosphorylase Kinase, domain 1"/>
    <property type="match status" value="1"/>
</dbReference>
<dbReference type="PANTHER" id="PTHR21064">
    <property type="entry name" value="AMINOGLYCOSIDE PHOSPHOTRANSFERASE DOMAIN-CONTAINING PROTEIN-RELATED"/>
    <property type="match status" value="1"/>
</dbReference>
<dbReference type="Gene3D" id="3.90.1200.10">
    <property type="match status" value="1"/>
</dbReference>
<feature type="domain" description="Aminoglycoside phosphotransferase" evidence="2">
    <location>
        <begin position="35"/>
        <end position="257"/>
    </location>
</feature>